<dbReference type="PANTHER" id="PTHR22617:SF23">
    <property type="entry name" value="CHEMOTAXIS PROTEIN CHEW"/>
    <property type="match status" value="1"/>
</dbReference>
<dbReference type="SUPFAM" id="SSF50341">
    <property type="entry name" value="CheW-like"/>
    <property type="match status" value="1"/>
</dbReference>
<protein>
    <recommendedName>
        <fullName evidence="1">CheW-like domain-containing protein</fullName>
    </recommendedName>
</protein>
<dbReference type="InterPro" id="IPR002545">
    <property type="entry name" value="CheW-lke_dom"/>
</dbReference>
<dbReference type="PANTHER" id="PTHR22617">
    <property type="entry name" value="CHEMOTAXIS SENSOR HISTIDINE KINASE-RELATED"/>
    <property type="match status" value="1"/>
</dbReference>
<feature type="domain" description="CheW-like" evidence="1">
    <location>
        <begin position="5"/>
        <end position="142"/>
    </location>
</feature>
<dbReference type="InterPro" id="IPR039315">
    <property type="entry name" value="CheW"/>
</dbReference>
<dbReference type="RefSeq" id="WP_163086219.1">
    <property type="nucleotide sequence ID" value="NZ_JAAAWN010000016.1"/>
</dbReference>
<dbReference type="GO" id="GO:0006935">
    <property type="term" value="P:chemotaxis"/>
    <property type="evidence" value="ECO:0007669"/>
    <property type="project" value="InterPro"/>
</dbReference>
<reference evidence="2 3" key="1">
    <citation type="submission" date="2020-01" db="EMBL/GenBank/DDBJ databases">
        <authorList>
            <person name="Chen J."/>
            <person name="Zhu S."/>
            <person name="Yang J."/>
        </authorList>
    </citation>
    <scope>NUCLEOTIDE SEQUENCE [LARGE SCALE GENOMIC DNA]</scope>
    <source>
        <strain evidence="2 3">345S023</strain>
    </source>
</reference>
<keyword evidence="3" id="KW-1185">Reference proteome</keyword>
<gene>
    <name evidence="2" type="ORF">GTH32_12645</name>
</gene>
<dbReference type="Pfam" id="PF01584">
    <property type="entry name" value="CheW"/>
    <property type="match status" value="1"/>
</dbReference>
<evidence type="ECO:0000259" key="1">
    <source>
        <dbReference type="PROSITE" id="PS50851"/>
    </source>
</evidence>
<evidence type="ECO:0000313" key="3">
    <source>
        <dbReference type="Proteomes" id="UP000470213"/>
    </source>
</evidence>
<dbReference type="Proteomes" id="UP000470213">
    <property type="component" value="Unassembled WGS sequence"/>
</dbReference>
<comment type="caution">
    <text evidence="2">The sequence shown here is derived from an EMBL/GenBank/DDBJ whole genome shotgun (WGS) entry which is preliminary data.</text>
</comment>
<dbReference type="GO" id="GO:0007165">
    <property type="term" value="P:signal transduction"/>
    <property type="evidence" value="ECO:0007669"/>
    <property type="project" value="InterPro"/>
</dbReference>
<evidence type="ECO:0000313" key="2">
    <source>
        <dbReference type="EMBL" id="NDV92023.1"/>
    </source>
</evidence>
<name>A0A7X5LMF1_9ALTE</name>
<dbReference type="PROSITE" id="PS50851">
    <property type="entry name" value="CHEW"/>
    <property type="match status" value="1"/>
</dbReference>
<dbReference type="EMBL" id="JAAAWN010000016">
    <property type="protein sequence ID" value="NDV92023.1"/>
    <property type="molecule type" value="Genomic_DNA"/>
</dbReference>
<dbReference type="InterPro" id="IPR036061">
    <property type="entry name" value="CheW-like_dom_sf"/>
</dbReference>
<dbReference type="SMART" id="SM00260">
    <property type="entry name" value="CheW"/>
    <property type="match status" value="1"/>
</dbReference>
<dbReference type="Gene3D" id="2.40.50.180">
    <property type="entry name" value="CheA-289, Domain 4"/>
    <property type="match status" value="1"/>
</dbReference>
<proteinExistence type="predicted"/>
<dbReference type="GO" id="GO:0005829">
    <property type="term" value="C:cytosol"/>
    <property type="evidence" value="ECO:0007669"/>
    <property type="project" value="TreeGrafter"/>
</dbReference>
<organism evidence="2 3">
    <name type="scientific">Alteromonas profundi</name>
    <dbReference type="NCBI Taxonomy" id="2696062"/>
    <lineage>
        <taxon>Bacteria</taxon>
        <taxon>Pseudomonadati</taxon>
        <taxon>Pseudomonadota</taxon>
        <taxon>Gammaproteobacteria</taxon>
        <taxon>Alteromonadales</taxon>
        <taxon>Alteromonadaceae</taxon>
        <taxon>Alteromonas/Salinimonas group</taxon>
        <taxon>Alteromonas</taxon>
    </lineage>
</organism>
<sequence length="164" mass="18661">MNKKTEEFFSVKVKNLAIAIPIHHVVEVQLAVNVIETLSTNNYFDCAFNCRGNFIPVFDIRKRLGLGTSAVSRSHYFLVLKCDEMRFSIMIDEIIGTISFVASELHKKNTLTTKYGAPLLMKLSSDAVSICDLSTLITSDIKEEFYELMFDKYCENDSSKEKTH</sequence>
<accession>A0A7X5LMF1</accession>
<dbReference type="Gene3D" id="2.30.30.40">
    <property type="entry name" value="SH3 Domains"/>
    <property type="match status" value="1"/>
</dbReference>
<dbReference type="AlphaFoldDB" id="A0A7X5LMF1"/>